<dbReference type="PaxDb" id="8022-A0A060Y4B6"/>
<proteinExistence type="predicted"/>
<dbReference type="EMBL" id="FR907378">
    <property type="protein sequence ID" value="CDQ86591.1"/>
    <property type="molecule type" value="Genomic_DNA"/>
</dbReference>
<organism evidence="1 2">
    <name type="scientific">Oncorhynchus mykiss</name>
    <name type="common">Rainbow trout</name>
    <name type="synonym">Salmo gairdneri</name>
    <dbReference type="NCBI Taxonomy" id="8022"/>
    <lineage>
        <taxon>Eukaryota</taxon>
        <taxon>Metazoa</taxon>
        <taxon>Chordata</taxon>
        <taxon>Craniata</taxon>
        <taxon>Vertebrata</taxon>
        <taxon>Euteleostomi</taxon>
        <taxon>Actinopterygii</taxon>
        <taxon>Neopterygii</taxon>
        <taxon>Teleostei</taxon>
        <taxon>Protacanthopterygii</taxon>
        <taxon>Salmoniformes</taxon>
        <taxon>Salmonidae</taxon>
        <taxon>Salmoninae</taxon>
        <taxon>Oncorhynchus</taxon>
    </lineage>
</organism>
<protein>
    <submittedName>
        <fullName evidence="1">Uncharacterized protein</fullName>
    </submittedName>
</protein>
<dbReference type="Proteomes" id="UP000193380">
    <property type="component" value="Unassembled WGS sequence"/>
</dbReference>
<accession>A0A060Y4B6</accession>
<evidence type="ECO:0000313" key="2">
    <source>
        <dbReference type="Proteomes" id="UP000193380"/>
    </source>
</evidence>
<reference evidence="1" key="2">
    <citation type="submission" date="2014-03" db="EMBL/GenBank/DDBJ databases">
        <authorList>
            <person name="Genoscope - CEA"/>
        </authorList>
    </citation>
    <scope>NUCLEOTIDE SEQUENCE</scope>
</reference>
<reference evidence="1" key="1">
    <citation type="journal article" date="2014" name="Nat. Commun.">
        <title>The rainbow trout genome provides novel insights into evolution after whole-genome duplication in vertebrates.</title>
        <authorList>
            <person name="Berthelot C."/>
            <person name="Brunet F."/>
            <person name="Chalopin D."/>
            <person name="Juanchich A."/>
            <person name="Bernard M."/>
            <person name="Noel B."/>
            <person name="Bento P."/>
            <person name="Da Silva C."/>
            <person name="Labadie K."/>
            <person name="Alberti A."/>
            <person name="Aury J.M."/>
            <person name="Louis A."/>
            <person name="Dehais P."/>
            <person name="Bardou P."/>
            <person name="Montfort J."/>
            <person name="Klopp C."/>
            <person name="Cabau C."/>
            <person name="Gaspin C."/>
            <person name="Thorgaard G.H."/>
            <person name="Boussaha M."/>
            <person name="Quillet E."/>
            <person name="Guyomard R."/>
            <person name="Galiana D."/>
            <person name="Bobe J."/>
            <person name="Volff J.N."/>
            <person name="Genet C."/>
            <person name="Wincker P."/>
            <person name="Jaillon O."/>
            <person name="Roest Crollius H."/>
            <person name="Guiguen Y."/>
        </authorList>
    </citation>
    <scope>NUCLEOTIDE SEQUENCE [LARGE SCALE GENOMIC DNA]</scope>
</reference>
<dbReference type="AlphaFoldDB" id="A0A060Y4B6"/>
<evidence type="ECO:0000313" key="1">
    <source>
        <dbReference type="EMBL" id="CDQ86591.1"/>
    </source>
</evidence>
<gene>
    <name evidence="1" type="ORF">GSONMT00012497001</name>
</gene>
<sequence>MSLWVILPVSLPSLTITGIWVV</sequence>
<name>A0A060Y4B6_ONCMY</name>